<name>A0A7R9LB07_9ACAR</name>
<feature type="non-terminal residue" evidence="1">
    <location>
        <position position="97"/>
    </location>
</feature>
<reference evidence="1" key="1">
    <citation type="submission" date="2020-11" db="EMBL/GenBank/DDBJ databases">
        <authorList>
            <person name="Tran Van P."/>
        </authorList>
    </citation>
    <scope>NUCLEOTIDE SEQUENCE</scope>
</reference>
<organism evidence="1">
    <name type="scientific">Medioppia subpectinata</name>
    <dbReference type="NCBI Taxonomy" id="1979941"/>
    <lineage>
        <taxon>Eukaryota</taxon>
        <taxon>Metazoa</taxon>
        <taxon>Ecdysozoa</taxon>
        <taxon>Arthropoda</taxon>
        <taxon>Chelicerata</taxon>
        <taxon>Arachnida</taxon>
        <taxon>Acari</taxon>
        <taxon>Acariformes</taxon>
        <taxon>Sarcoptiformes</taxon>
        <taxon>Oribatida</taxon>
        <taxon>Brachypylina</taxon>
        <taxon>Oppioidea</taxon>
        <taxon>Oppiidae</taxon>
        <taxon>Medioppia</taxon>
    </lineage>
</organism>
<protein>
    <submittedName>
        <fullName evidence="1">Uncharacterized protein</fullName>
    </submittedName>
</protein>
<sequence>MTVCLYFFAKHINLENYNSLAQIFNKIRPSEICDYSGTIEINDGKYSFNIITSMVPEFQNLGILFVGKKEVPDILYRRKLEENQTLLNNSFINANAN</sequence>
<dbReference type="InterPro" id="IPR008967">
    <property type="entry name" value="p53-like_TF_DNA-bd_sf"/>
</dbReference>
<accession>A0A7R9LB07</accession>
<keyword evidence="2" id="KW-1185">Reference proteome</keyword>
<dbReference type="EMBL" id="CAJPIZ010019582">
    <property type="protein sequence ID" value="CAG2116981.1"/>
    <property type="molecule type" value="Genomic_DNA"/>
</dbReference>
<dbReference type="SUPFAM" id="SSF49417">
    <property type="entry name" value="p53-like transcription factors"/>
    <property type="match status" value="1"/>
</dbReference>
<dbReference type="Proteomes" id="UP000759131">
    <property type="component" value="Unassembled WGS sequence"/>
</dbReference>
<gene>
    <name evidence="1" type="ORF">OSB1V03_LOCUS16936</name>
</gene>
<proteinExistence type="predicted"/>
<dbReference type="GO" id="GO:0006357">
    <property type="term" value="P:regulation of transcription by RNA polymerase II"/>
    <property type="evidence" value="ECO:0007669"/>
    <property type="project" value="UniProtKB-ARBA"/>
</dbReference>
<evidence type="ECO:0000313" key="1">
    <source>
        <dbReference type="EMBL" id="CAD7637318.1"/>
    </source>
</evidence>
<evidence type="ECO:0000313" key="2">
    <source>
        <dbReference type="Proteomes" id="UP000759131"/>
    </source>
</evidence>
<dbReference type="AlphaFoldDB" id="A0A7R9LB07"/>
<dbReference type="GO" id="GO:0003700">
    <property type="term" value="F:DNA-binding transcription factor activity"/>
    <property type="evidence" value="ECO:0007669"/>
    <property type="project" value="InterPro"/>
</dbReference>
<dbReference type="EMBL" id="OC874157">
    <property type="protein sequence ID" value="CAD7637318.1"/>
    <property type="molecule type" value="Genomic_DNA"/>
</dbReference>